<reference evidence="1 2" key="1">
    <citation type="submission" date="2018-09" db="EMBL/GenBank/DDBJ databases">
        <title>Genomic investigation of the strawberry pathogen Phytophthora fragariae indicates pathogenicity is determined by transcriptional variation in three key races.</title>
        <authorList>
            <person name="Adams T.M."/>
            <person name="Armitage A.D."/>
            <person name="Sobczyk M.K."/>
            <person name="Bates H.J."/>
            <person name="Dunwell J.M."/>
            <person name="Nellist C.F."/>
            <person name="Harrison R.J."/>
        </authorList>
    </citation>
    <scope>NUCLEOTIDE SEQUENCE [LARGE SCALE GENOMIC DNA]</scope>
    <source>
        <strain evidence="1 2">SCRP249</strain>
    </source>
</reference>
<accession>A0A6A3IUU7</accession>
<evidence type="ECO:0000313" key="1">
    <source>
        <dbReference type="EMBL" id="KAE8985522.1"/>
    </source>
</evidence>
<sequence length="176" mass="19406">MAPKSTIEFNAQEAAANVDAAIRDRDLFLLGDGVADLASAGIVMPISSDRNDGILLPREPALESTIKPADVPPKVEPTTVETRTSTLEQYDQTSTSMDSVSVDGDVVSKVHNPEAECVLGTCMQSDCSRTAVKDDKCFEHCGFQKCSYPECTRNVWDTTMCFKHEGWRRNFMLQNH</sequence>
<gene>
    <name evidence="1" type="ORF">PR001_g22866</name>
</gene>
<evidence type="ECO:0000313" key="2">
    <source>
        <dbReference type="Proteomes" id="UP000429607"/>
    </source>
</evidence>
<protein>
    <submittedName>
        <fullName evidence="1">Uncharacterized protein</fullName>
    </submittedName>
</protein>
<dbReference type="Proteomes" id="UP000429607">
    <property type="component" value="Unassembled WGS sequence"/>
</dbReference>
<proteinExistence type="predicted"/>
<organism evidence="1 2">
    <name type="scientific">Phytophthora rubi</name>
    <dbReference type="NCBI Taxonomy" id="129364"/>
    <lineage>
        <taxon>Eukaryota</taxon>
        <taxon>Sar</taxon>
        <taxon>Stramenopiles</taxon>
        <taxon>Oomycota</taxon>
        <taxon>Peronosporomycetes</taxon>
        <taxon>Peronosporales</taxon>
        <taxon>Peronosporaceae</taxon>
        <taxon>Phytophthora</taxon>
    </lineage>
</organism>
<name>A0A6A3IUU7_9STRA</name>
<dbReference type="AlphaFoldDB" id="A0A6A3IUU7"/>
<comment type="caution">
    <text evidence="1">The sequence shown here is derived from an EMBL/GenBank/DDBJ whole genome shotgun (WGS) entry which is preliminary data.</text>
</comment>
<dbReference type="EMBL" id="QXFV01002606">
    <property type="protein sequence ID" value="KAE8985522.1"/>
    <property type="molecule type" value="Genomic_DNA"/>
</dbReference>